<name>A0A918AW83_9ACTN</name>
<feature type="domain" description="HTH cro/C1-type" evidence="3">
    <location>
        <begin position="21"/>
        <end position="77"/>
    </location>
</feature>
<dbReference type="EMBL" id="BMSV01000002">
    <property type="protein sequence ID" value="GGP93527.1"/>
    <property type="molecule type" value="Genomic_DNA"/>
</dbReference>
<dbReference type="RefSeq" id="WP_189530040.1">
    <property type="nucleotide sequence ID" value="NZ_BMSV01000002.1"/>
</dbReference>
<gene>
    <name evidence="4" type="ORF">GCM10010249_09020</name>
</gene>
<reference evidence="4" key="2">
    <citation type="submission" date="2020-09" db="EMBL/GenBank/DDBJ databases">
        <authorList>
            <person name="Sun Q."/>
            <person name="Ohkuma M."/>
        </authorList>
    </citation>
    <scope>NUCLEOTIDE SEQUENCE</scope>
    <source>
        <strain evidence="4">JCM 4335</strain>
    </source>
</reference>
<dbReference type="Gene3D" id="2.130.10.10">
    <property type="entry name" value="YVTN repeat-like/Quinoprotein amine dehydrogenase"/>
    <property type="match status" value="4"/>
</dbReference>
<dbReference type="PANTHER" id="PTHR19879:SF9">
    <property type="entry name" value="TRANSCRIPTION INITIATION FACTOR TFIID SUBUNIT 5"/>
    <property type="match status" value="1"/>
</dbReference>
<dbReference type="Pfam" id="PF20703">
    <property type="entry name" value="nSTAND1"/>
    <property type="match status" value="1"/>
</dbReference>
<dbReference type="SMART" id="SM00530">
    <property type="entry name" value="HTH_XRE"/>
    <property type="match status" value="1"/>
</dbReference>
<proteinExistence type="predicted"/>
<dbReference type="PANTHER" id="PTHR19879">
    <property type="entry name" value="TRANSCRIPTION INITIATION FACTOR TFIID"/>
    <property type="match status" value="1"/>
</dbReference>
<keyword evidence="5" id="KW-1185">Reference proteome</keyword>
<evidence type="ECO:0000259" key="3">
    <source>
        <dbReference type="SMART" id="SM00530"/>
    </source>
</evidence>
<keyword evidence="1" id="KW-0853">WD repeat</keyword>
<dbReference type="InterPro" id="IPR001387">
    <property type="entry name" value="Cro/C1-type_HTH"/>
</dbReference>
<dbReference type="InterPro" id="IPR015943">
    <property type="entry name" value="WD40/YVTN_repeat-like_dom_sf"/>
</dbReference>
<dbReference type="InterPro" id="IPR049052">
    <property type="entry name" value="nSTAND1"/>
</dbReference>
<dbReference type="SUPFAM" id="SSF82171">
    <property type="entry name" value="DPP6 N-terminal domain-like"/>
    <property type="match status" value="1"/>
</dbReference>
<sequence length="1277" mass="137297">MGRPEKELDPEAGPVPRFAHGLRGLRREAGGPSYREMARRAGYSVTALSQAAAGEKLPTLPVALAYVAACGGDAEEWEHRWNAAEAEHLAGLASGPDDGSLPPYRGLARFEPEDEAVFFGRGQLTDELTDLVATHRFTVVFGPSGSGKSSLLRAGLLPRLRRSRAPLPRAAALRILTPGEHPMRTHGKLLVPAGGEGETWLVVDQFEELFTLCADARERDAFLTALLAARRPDSGLRVVLGVRADFYARCLAHPGLAAAVKEAALPVGPLTAEELRGAIVRPAAASGLIVERALTARLVEEVAGEPGGLPLLSHALLETWRRRRGRTLTLEGYHAAGGLHGAIAQTAEDLYTDLTPAQAEAARRVLLSLITPGDGAPDTRRPVGLSELAGTGAESDSRAVLDRLARARLVTLDRDTADLAHEALITAWPRLRDWIDEGRERLRRHRRLTQAAHNWLARQRDSGALLRGGELTETELAFATAREQRELSARERDFLRASTAARTRARWTRRAVTSAVALLVVLATVAGVTAWQQGRDSLRQREESRQQREEAAARRVASLAQGVRASDPALAMRLSLAAWSLKRTTETRSALLGAFAQPESDTYDVPDGVRTAVSSGSPPVRLSADGRTAVVVGESEVRAWDVTTREAVGPPVPLPHDSRVSGTSPDGRTLLVTSRIQSADPGVRRWDLTSGRPVGAPRRTDGTVHGYAPDGRAVVDLRLDERGRGGLGLRDARHGRLLIERPAGRDPRWAVSPDGRLLALCAEGAEEGAREAVPLEIWDVTRRRELPATRPGACAAKSLRFTGDGGTLMTRTADGLRFWDPVTGRERAPIRHADLTDATTSPDGRFVVAADRREILLWRLSSPAEPVFRFPLANEAATQLRIDTAAGVIRYVTERHRSDSVVRTVSYGPATTADWSREPASQGTFSRDGRTLAVDRRRGGTSYSEAYRVADGHRTARTPALPCPAGGPPPADDECHPLLALSPDGRTLVHGRTSLFGDREREDYRDLVLWDVPADAPARPLADPRPPHSARLPVTGVAFTGDGRSLLVTRFGMDTIDIWDVARRQRTRSAAQSEAHFRVFDLGLSHPSTPLARPDGRLVATPRHVFALPSGRITSRSLRMDATSVLAFSPDGTHLAVGDSAGGVTLWDGDVTRRRGALLGTRDAARRGTVEAVEALAFSPDGTTLAVAGDGGTLQLWDVASGQPLGSPLPTPGDGIVAVAFAPDGRSVHSVGEHSGVRSHPVAPDRLVSSVCGRAGGGLSPDDWETYLPGIPYRKVC</sequence>
<dbReference type="PROSITE" id="PS50082">
    <property type="entry name" value="WD_REPEATS_2"/>
    <property type="match status" value="1"/>
</dbReference>
<dbReference type="PROSITE" id="PS50294">
    <property type="entry name" value="WD_REPEATS_REGION"/>
    <property type="match status" value="1"/>
</dbReference>
<dbReference type="SUPFAM" id="SSF50978">
    <property type="entry name" value="WD40 repeat-like"/>
    <property type="match status" value="1"/>
</dbReference>
<dbReference type="AlphaFoldDB" id="A0A918AW83"/>
<evidence type="ECO:0000256" key="2">
    <source>
        <dbReference type="SAM" id="MobiDB-lite"/>
    </source>
</evidence>
<comment type="caution">
    <text evidence="4">The sequence shown here is derived from an EMBL/GenBank/DDBJ whole genome shotgun (WGS) entry which is preliminary data.</text>
</comment>
<accession>A0A918AW83</accession>
<dbReference type="InterPro" id="IPR036322">
    <property type="entry name" value="WD40_repeat_dom_sf"/>
</dbReference>
<dbReference type="Gene3D" id="3.40.50.300">
    <property type="entry name" value="P-loop containing nucleotide triphosphate hydrolases"/>
    <property type="match status" value="1"/>
</dbReference>
<evidence type="ECO:0000313" key="5">
    <source>
        <dbReference type="Proteomes" id="UP000654123"/>
    </source>
</evidence>
<dbReference type="InterPro" id="IPR001680">
    <property type="entry name" value="WD40_rpt"/>
</dbReference>
<dbReference type="Pfam" id="PF00400">
    <property type="entry name" value="WD40"/>
    <property type="match status" value="1"/>
</dbReference>
<organism evidence="4 5">
    <name type="scientific">Streptomyces roseolilacinus</name>
    <dbReference type="NCBI Taxonomy" id="66904"/>
    <lineage>
        <taxon>Bacteria</taxon>
        <taxon>Bacillati</taxon>
        <taxon>Actinomycetota</taxon>
        <taxon>Actinomycetes</taxon>
        <taxon>Kitasatosporales</taxon>
        <taxon>Streptomycetaceae</taxon>
        <taxon>Streptomyces</taxon>
    </lineage>
</organism>
<evidence type="ECO:0000313" key="4">
    <source>
        <dbReference type="EMBL" id="GGP93527.1"/>
    </source>
</evidence>
<dbReference type="Proteomes" id="UP000654123">
    <property type="component" value="Unassembled WGS sequence"/>
</dbReference>
<protein>
    <recommendedName>
        <fullName evidence="3">HTH cro/C1-type domain-containing protein</fullName>
    </recommendedName>
</protein>
<evidence type="ECO:0000256" key="1">
    <source>
        <dbReference type="PROSITE-ProRule" id="PRU00221"/>
    </source>
</evidence>
<dbReference type="SUPFAM" id="SSF52540">
    <property type="entry name" value="P-loop containing nucleoside triphosphate hydrolases"/>
    <property type="match status" value="1"/>
</dbReference>
<dbReference type="InterPro" id="IPR027417">
    <property type="entry name" value="P-loop_NTPase"/>
</dbReference>
<feature type="repeat" description="WD" evidence="1">
    <location>
        <begin position="1166"/>
        <end position="1207"/>
    </location>
</feature>
<feature type="region of interest" description="Disordered" evidence="2">
    <location>
        <begin position="648"/>
        <end position="668"/>
    </location>
</feature>
<feature type="region of interest" description="Disordered" evidence="2">
    <location>
        <begin position="1"/>
        <end position="31"/>
    </location>
</feature>
<reference evidence="4" key="1">
    <citation type="journal article" date="2014" name="Int. J. Syst. Evol. Microbiol.">
        <title>Complete genome sequence of Corynebacterium casei LMG S-19264T (=DSM 44701T), isolated from a smear-ripened cheese.</title>
        <authorList>
            <consortium name="US DOE Joint Genome Institute (JGI-PGF)"/>
            <person name="Walter F."/>
            <person name="Albersmeier A."/>
            <person name="Kalinowski J."/>
            <person name="Ruckert C."/>
        </authorList>
    </citation>
    <scope>NUCLEOTIDE SEQUENCE</scope>
    <source>
        <strain evidence="4">JCM 4335</strain>
    </source>
</reference>
<dbReference type="CDD" id="cd00093">
    <property type="entry name" value="HTH_XRE"/>
    <property type="match status" value="1"/>
</dbReference>
<dbReference type="SMART" id="SM00320">
    <property type="entry name" value="WD40"/>
    <property type="match status" value="5"/>
</dbReference>